<evidence type="ECO:0000256" key="1">
    <source>
        <dbReference type="SAM" id="Phobius"/>
    </source>
</evidence>
<evidence type="ECO:0000313" key="3">
    <source>
        <dbReference type="EMBL" id="OVE85171.1"/>
    </source>
</evidence>
<dbReference type="AlphaFoldDB" id="A0A202EA95"/>
<dbReference type="PIRSF" id="PIRSF018671">
    <property type="entry name" value="UCP018671"/>
    <property type="match status" value="1"/>
</dbReference>
<dbReference type="Pfam" id="PF07760">
    <property type="entry name" value="DUF1616"/>
    <property type="match status" value="1"/>
</dbReference>
<evidence type="ECO:0000259" key="2">
    <source>
        <dbReference type="Pfam" id="PF07760"/>
    </source>
</evidence>
<feature type="transmembrane region" description="Helical" evidence="1">
    <location>
        <begin position="131"/>
        <end position="151"/>
    </location>
</feature>
<keyword evidence="1" id="KW-1133">Transmembrane helix</keyword>
<sequence length="345" mass="38369">MDSDRIRTRLFRPIQTFPIDLAAIVVVGIAINLVVLTPVVSSTWVLVPLGLTFALFVPGYTFVAALFPERGTGPTEGNSERTEIAHEQAAVDSARSRISGLERVVLSITLSVSIVPLVGFVLNATPWGLRLIPSMVAISGITLALLVIALIRRWNLEPEKRLQVPYRNWYAAVRTEFVEPATRADAALNVLVVIAIVVAASSVGYAVISTTHDEQFSAVYLLTEDDDGEQIADDYPTEFEHGESQELIVGIDNHEYRPVNYTVVVLEQDIGTNGNEMITEEQREIDRFEIQLSHDETERFQYDLEPTIIGTDIRIVWLVYQNEVPPAPSIENAPAETHLWVDVHN</sequence>
<feature type="transmembrane region" description="Helical" evidence="1">
    <location>
        <begin position="46"/>
        <end position="67"/>
    </location>
</feature>
<gene>
    <name evidence="3" type="ORF">B2G88_06575</name>
</gene>
<reference evidence="3 4" key="1">
    <citation type="submission" date="2017-02" db="EMBL/GenBank/DDBJ databases">
        <title>Natronthermophilus aegyptiacus gen. nov.,sp. nov., an aerobic, extremely halophilic alkalithermophilic archaeon isolated from the athalassohaline Wadi An Natrun, Egypt.</title>
        <authorList>
            <person name="Zhao B."/>
        </authorList>
    </citation>
    <scope>NUCLEOTIDE SEQUENCE [LARGE SCALE GENOMIC DNA]</scope>
    <source>
        <strain evidence="3 4">CGMCC 1.3597</strain>
    </source>
</reference>
<evidence type="ECO:0000313" key="4">
    <source>
        <dbReference type="Proteomes" id="UP000196084"/>
    </source>
</evidence>
<dbReference type="InterPro" id="IPR011674">
    <property type="entry name" value="DUF1616"/>
</dbReference>
<keyword evidence="4" id="KW-1185">Reference proteome</keyword>
<feature type="domain" description="DUF1616" evidence="2">
    <location>
        <begin position="24"/>
        <end position="342"/>
    </location>
</feature>
<protein>
    <recommendedName>
        <fullName evidence="2">DUF1616 domain-containing protein</fullName>
    </recommendedName>
</protein>
<proteinExistence type="predicted"/>
<comment type="caution">
    <text evidence="3">The sequence shown here is derived from an EMBL/GenBank/DDBJ whole genome shotgun (WGS) entry which is preliminary data.</text>
</comment>
<keyword evidence="1" id="KW-0812">Transmembrane</keyword>
<accession>A0A202EA95</accession>
<dbReference type="Proteomes" id="UP000196084">
    <property type="component" value="Unassembled WGS sequence"/>
</dbReference>
<feature type="transmembrane region" description="Helical" evidence="1">
    <location>
        <begin position="104"/>
        <end position="125"/>
    </location>
</feature>
<dbReference type="EMBL" id="MWPH01000002">
    <property type="protein sequence ID" value="OVE85171.1"/>
    <property type="molecule type" value="Genomic_DNA"/>
</dbReference>
<name>A0A202EA95_9EURY</name>
<feature type="transmembrane region" description="Helical" evidence="1">
    <location>
        <begin position="21"/>
        <end position="40"/>
    </location>
</feature>
<dbReference type="InterPro" id="IPR014495">
    <property type="entry name" value="UCP018671"/>
</dbReference>
<feature type="transmembrane region" description="Helical" evidence="1">
    <location>
        <begin position="186"/>
        <end position="208"/>
    </location>
</feature>
<organism evidence="3 4">
    <name type="scientific">Natronolimnobius baerhuensis</name>
    <dbReference type="NCBI Taxonomy" id="253108"/>
    <lineage>
        <taxon>Archaea</taxon>
        <taxon>Methanobacteriati</taxon>
        <taxon>Methanobacteriota</taxon>
        <taxon>Stenosarchaea group</taxon>
        <taxon>Halobacteria</taxon>
        <taxon>Halobacteriales</taxon>
        <taxon>Natrialbaceae</taxon>
        <taxon>Natronolimnobius</taxon>
    </lineage>
</organism>
<keyword evidence="1" id="KW-0472">Membrane</keyword>